<reference evidence="2" key="1">
    <citation type="journal article" date="2020" name="Nature">
        <title>Giant virus diversity and host interactions through global metagenomics.</title>
        <authorList>
            <person name="Schulz F."/>
            <person name="Roux S."/>
            <person name="Paez-Espino D."/>
            <person name="Jungbluth S."/>
            <person name="Walsh D.A."/>
            <person name="Denef V.J."/>
            <person name="McMahon K.D."/>
            <person name="Konstantinidis K.T."/>
            <person name="Eloe-Fadrosh E.A."/>
            <person name="Kyrpides N.C."/>
            <person name="Woyke T."/>
        </authorList>
    </citation>
    <scope>NUCLEOTIDE SEQUENCE</scope>
    <source>
        <strain evidence="2">GVMAG-M-3300009161-34</strain>
    </source>
</reference>
<sequence length="69" mass="8057">MTVYIEDAFVVITSFFVLFSILFCCIKADHEDSYTRQLRLLRNHKCECQKCNNGDNGDNGEKENKPHKE</sequence>
<evidence type="ECO:0000313" key="2">
    <source>
        <dbReference type="EMBL" id="QHT33010.1"/>
    </source>
</evidence>
<organism evidence="2">
    <name type="scientific">viral metagenome</name>
    <dbReference type="NCBI Taxonomy" id="1070528"/>
    <lineage>
        <taxon>unclassified sequences</taxon>
        <taxon>metagenomes</taxon>
        <taxon>organismal metagenomes</taxon>
    </lineage>
</organism>
<keyword evidence="1" id="KW-0472">Membrane</keyword>
<accession>A0A6C0EXP4</accession>
<protein>
    <submittedName>
        <fullName evidence="2">Uncharacterized protein</fullName>
    </submittedName>
</protein>
<name>A0A6C0EXP4_9ZZZZ</name>
<proteinExistence type="predicted"/>
<evidence type="ECO:0000256" key="1">
    <source>
        <dbReference type="SAM" id="Phobius"/>
    </source>
</evidence>
<dbReference type="AlphaFoldDB" id="A0A6C0EXP4"/>
<dbReference type="EMBL" id="MN738956">
    <property type="protein sequence ID" value="QHT33010.1"/>
    <property type="molecule type" value="Genomic_DNA"/>
</dbReference>
<feature type="transmembrane region" description="Helical" evidence="1">
    <location>
        <begin position="6"/>
        <end position="26"/>
    </location>
</feature>
<keyword evidence="1" id="KW-1133">Transmembrane helix</keyword>
<keyword evidence="1" id="KW-0812">Transmembrane</keyword>